<keyword evidence="7" id="KW-0449">Lipoprotein</keyword>
<evidence type="ECO:0000256" key="4">
    <source>
        <dbReference type="ARBA" id="ARBA00022729"/>
    </source>
</evidence>
<keyword evidence="6" id="KW-0564">Palmitate</keyword>
<keyword evidence="4" id="KW-0732">Signal</keyword>
<dbReference type="Gene3D" id="3.30.300.210">
    <property type="entry name" value="Nutrient germinant receptor protein C, domain 3"/>
    <property type="match status" value="1"/>
</dbReference>
<dbReference type="PROSITE" id="PS51257">
    <property type="entry name" value="PROKAR_LIPOPROTEIN"/>
    <property type="match status" value="1"/>
</dbReference>
<dbReference type="InterPro" id="IPR046953">
    <property type="entry name" value="Spore_GerAC-like_C"/>
</dbReference>
<evidence type="ECO:0000313" key="10">
    <source>
        <dbReference type="EMBL" id="XFO72441.1"/>
    </source>
</evidence>
<evidence type="ECO:0000259" key="8">
    <source>
        <dbReference type="Pfam" id="PF05504"/>
    </source>
</evidence>
<evidence type="ECO:0000256" key="6">
    <source>
        <dbReference type="ARBA" id="ARBA00023139"/>
    </source>
</evidence>
<dbReference type="PANTHER" id="PTHR35789">
    <property type="entry name" value="SPORE GERMINATION PROTEIN B3"/>
    <property type="match status" value="1"/>
</dbReference>
<sequence length="414" mass="46442">MQKLRIELIICLFWLCLLACGCNGGRETDEIAWVISIGIDKVDNNLEITYRVAVPIALADDTSGGEKKQATTLVTVKAPTLAEGRNLLNTTLARAVSLSQVRLIVISEKLARSGIEDLIGPLIRFREFRGSIFIMVARGSTRETFEKNTPTLENLASRWIENYAHTSNEVSYYTIANLHEFYLRLKNISGSPYAMYYALNPQTGQGQPAGKVAAGEVSQQYYPGDIPRIGGDPAEVLGTAVFKSSKMVGALDTEETRAFAALQNQLNRNFIVVDDPLTPEHKVNISIRNGRKPKIDIISLDEQPTITIDIFLEGEITAISSGIAYEEKEYRSLLEQQVSDVMKNQIIQMLAKTQKLGTDIVDFGYYSRSKFRTLQEMETYNWNSHYPQAQFEVTVQTELRRSGLLQKSEPIRKE</sequence>
<gene>
    <name evidence="10" type="ORF">SPACI_024930</name>
</gene>
<keyword evidence="3" id="KW-0309">Germination</keyword>
<dbReference type="Proteomes" id="UP000216052">
    <property type="component" value="Chromosome"/>
</dbReference>
<dbReference type="RefSeq" id="WP_093791978.1">
    <property type="nucleotide sequence ID" value="NZ_CP155571.1"/>
</dbReference>
<evidence type="ECO:0000256" key="7">
    <source>
        <dbReference type="ARBA" id="ARBA00023288"/>
    </source>
</evidence>
<protein>
    <recommendedName>
        <fullName evidence="12">Spore germination protein B3</fullName>
    </recommendedName>
</protein>
<dbReference type="InterPro" id="IPR008844">
    <property type="entry name" value="Spore_GerAC-like"/>
</dbReference>
<dbReference type="Pfam" id="PF25198">
    <property type="entry name" value="Spore_GerAC_N"/>
    <property type="match status" value="1"/>
</dbReference>
<proteinExistence type="inferred from homology"/>
<dbReference type="EMBL" id="CP155571">
    <property type="protein sequence ID" value="XFO72441.1"/>
    <property type="molecule type" value="Genomic_DNA"/>
</dbReference>
<evidence type="ECO:0008006" key="12">
    <source>
        <dbReference type="Google" id="ProtNLM"/>
    </source>
</evidence>
<organism evidence="10 11">
    <name type="scientific">Sporomusa acidovorans (strain ATCC 49682 / DSM 3132 / Mol)</name>
    <dbReference type="NCBI Taxonomy" id="1123286"/>
    <lineage>
        <taxon>Bacteria</taxon>
        <taxon>Bacillati</taxon>
        <taxon>Bacillota</taxon>
        <taxon>Negativicutes</taxon>
        <taxon>Selenomonadales</taxon>
        <taxon>Sporomusaceae</taxon>
        <taxon>Sporomusa</taxon>
    </lineage>
</organism>
<evidence type="ECO:0000256" key="1">
    <source>
        <dbReference type="ARBA" id="ARBA00004635"/>
    </source>
</evidence>
<evidence type="ECO:0000313" key="11">
    <source>
        <dbReference type="Proteomes" id="UP000216052"/>
    </source>
</evidence>
<accession>A0ABZ3J2T1</accession>
<keyword evidence="5" id="KW-0472">Membrane</keyword>
<dbReference type="NCBIfam" id="TIGR02887">
    <property type="entry name" value="spore_ger_x_C"/>
    <property type="match status" value="1"/>
</dbReference>
<feature type="domain" description="Spore germination GerAC-like C-terminal" evidence="8">
    <location>
        <begin position="238"/>
        <end position="403"/>
    </location>
</feature>
<evidence type="ECO:0000259" key="9">
    <source>
        <dbReference type="Pfam" id="PF25198"/>
    </source>
</evidence>
<reference evidence="10" key="1">
    <citation type="submission" date="2024-05" db="EMBL/GenBank/DDBJ databases">
        <title>Isolation and characterization of Sporomusa carbonis sp. nov., a carboxydotrophic hydrogenogen in the genus of Sporomusa isolated from a charcoal burning pile.</title>
        <authorList>
            <person name="Boeer T."/>
            <person name="Rosenbaum F."/>
            <person name="Eysell L."/>
            <person name="Mueller V."/>
            <person name="Daniel R."/>
            <person name="Poehlein A."/>
        </authorList>
    </citation>
    <scope>NUCLEOTIDE SEQUENCE [LARGE SCALE GENOMIC DNA]</scope>
    <source>
        <strain evidence="10">DSM 3132</strain>
    </source>
</reference>
<evidence type="ECO:0000256" key="5">
    <source>
        <dbReference type="ARBA" id="ARBA00023136"/>
    </source>
</evidence>
<dbReference type="PANTHER" id="PTHR35789:SF1">
    <property type="entry name" value="SPORE GERMINATION PROTEIN B3"/>
    <property type="match status" value="1"/>
</dbReference>
<comment type="similarity">
    <text evidence="2">Belongs to the GerABKC lipoprotein family.</text>
</comment>
<keyword evidence="11" id="KW-1185">Reference proteome</keyword>
<evidence type="ECO:0000256" key="3">
    <source>
        <dbReference type="ARBA" id="ARBA00022544"/>
    </source>
</evidence>
<comment type="subcellular location">
    <subcellularLocation>
        <location evidence="1">Membrane</location>
        <topology evidence="1">Lipid-anchor</topology>
    </subcellularLocation>
</comment>
<name>A0ABZ3J2T1_SPOA4</name>
<dbReference type="Pfam" id="PF05504">
    <property type="entry name" value="Spore_GerAC"/>
    <property type="match status" value="1"/>
</dbReference>
<dbReference type="InterPro" id="IPR038501">
    <property type="entry name" value="Spore_GerAC_C_sf"/>
</dbReference>
<feature type="domain" description="Spore germination protein N-terminal" evidence="9">
    <location>
        <begin position="26"/>
        <end position="196"/>
    </location>
</feature>
<evidence type="ECO:0000256" key="2">
    <source>
        <dbReference type="ARBA" id="ARBA00007886"/>
    </source>
</evidence>
<dbReference type="InterPro" id="IPR057336">
    <property type="entry name" value="GerAC_N"/>
</dbReference>